<dbReference type="HOGENOM" id="CLU_004591_2_0_1"/>
<organism evidence="2 3">
    <name type="scientific">Plicaturopsis crispa FD-325 SS-3</name>
    <dbReference type="NCBI Taxonomy" id="944288"/>
    <lineage>
        <taxon>Eukaryota</taxon>
        <taxon>Fungi</taxon>
        <taxon>Dikarya</taxon>
        <taxon>Basidiomycota</taxon>
        <taxon>Agaricomycotina</taxon>
        <taxon>Agaricomycetes</taxon>
        <taxon>Agaricomycetidae</taxon>
        <taxon>Amylocorticiales</taxon>
        <taxon>Amylocorticiaceae</taxon>
        <taxon>Plicatura</taxon>
        <taxon>Plicaturopsis crispa</taxon>
    </lineage>
</organism>
<dbReference type="AlphaFoldDB" id="A0A0C9SRA0"/>
<feature type="compositionally biased region" description="Basic and acidic residues" evidence="1">
    <location>
        <begin position="1124"/>
        <end position="1139"/>
    </location>
</feature>
<accession>A0A0C9SRA0</accession>
<feature type="region of interest" description="Disordered" evidence="1">
    <location>
        <begin position="1094"/>
        <end position="1139"/>
    </location>
</feature>
<protein>
    <submittedName>
        <fullName evidence="2">Uncharacterized protein</fullName>
    </submittedName>
</protein>
<dbReference type="PANTHER" id="PTHR31912:SF34">
    <property type="entry name" value="NOTOCHORD-RELATED PROTEIN"/>
    <property type="match status" value="1"/>
</dbReference>
<sequence>MPARSHPLPSEFELNNDTGLVRCKICKAVDPAGLGKWINKGSYKRHLESDRHSELEDVLAMRSRLAAEDAKRLQTAYASADDWWNADSQVPNPRPSNTPGLFDTVDPVGADSAADNHVFDDMPELIPTYISPIVHDPDDERERLRREVEILHLQAEEEDEFGEDLEDHPTVAGVADKFRALGLDNPFDNDEGSDLDHLSGIRSDPSYSSYPNKVTMLLDIIDNLPRLRMSSAQFRMILWTLRECGVKNVPSFHAFRKMQASLRSTIGGDLQGYTSSLGNRFYVNDVRNSVAKDFSNPEIAKHLHFYPEETDGPVSEVWQAQRWKDFKPSERTPMYAKGLKHFYIDEVARLQSGELVIPRSWIIRGGRLCADCTNVVLRETGWICGQAMQSVPADDFLDNYFDVVQDLSTGIPWAADVVADIPQMPNRLRELAEGEDLVVVMLPIWCDDVSGNRSKQYNKHINMYMSNSNLPGRLLQSTHSNPIRCYNAATHRKCRAILRCPDLPADNPQQSEEASHMGGNANCKCRKCKQGGPHAVVESDEGYHQLHYPGDSRTAAETKVELEAQIHLAKHGVEKPILDRQTATGTKDKIVQHWIDILLSKSRTLKADQPGRSSESIAEELQQWLDDQPGEKLNPLLLVEGLDVAQDTPVEILHTVLLGIIKYAWHGLHTSWKEKEQDLFYRNGLIGKHFKTLMQTMVFHVHDLVTPDEFILIKALGSLGAMLWVHEIENMDEYTADLEVLIGNVLDAFGTLDPAKVLKKMKLHILPHLIEDVKRFGPTIRKSTEIFECFNAIFRLRSVLSNHLAPSRDIASKFISMDRLKHILSGGFWEEDGEWVQAGHSVRDVLKNDPIIQRHLGWVPPQVVKPGHVRRAAVKKAPARTWGETRAASNGNEPPADFGRFSAWCSCISVVAQSGDKYGIGSWVVAQQQNSASTSNSSSHPVFGRITEIITADGSDPQQDLVTLEEFHLGGARHPEFDMPVLGRSPGLRKLVTVSSQSIQFIISVQHDCRRGKCEPSAFRNQMQEREVTDRQIRLIAHSDDDHFVLNMHALHNASLIRKLLPRTLTAPAPLFADRRARHYELAALLRISQADKREKTAAKMKATRETNKAKKAARGQPAPAPGPRHDEETAMEAEIEKEKENLSRLLGGLNDAVQLSEVSIMCG</sequence>
<name>A0A0C9SRA0_PLICR</name>
<dbReference type="Proteomes" id="UP000053263">
    <property type="component" value="Unassembled WGS sequence"/>
</dbReference>
<keyword evidence="3" id="KW-1185">Reference proteome</keyword>
<evidence type="ECO:0000313" key="2">
    <source>
        <dbReference type="EMBL" id="KII84492.1"/>
    </source>
</evidence>
<dbReference type="OrthoDB" id="2506088at2759"/>
<gene>
    <name evidence="2" type="ORF">PLICRDRAFT_179320</name>
</gene>
<dbReference type="EMBL" id="KN832570">
    <property type="protein sequence ID" value="KII84492.1"/>
    <property type="molecule type" value="Genomic_DNA"/>
</dbReference>
<evidence type="ECO:0000313" key="3">
    <source>
        <dbReference type="Proteomes" id="UP000053263"/>
    </source>
</evidence>
<evidence type="ECO:0000256" key="1">
    <source>
        <dbReference type="SAM" id="MobiDB-lite"/>
    </source>
</evidence>
<reference evidence="2 3" key="1">
    <citation type="submission" date="2014-06" db="EMBL/GenBank/DDBJ databases">
        <title>Evolutionary Origins and Diversification of the Mycorrhizal Mutualists.</title>
        <authorList>
            <consortium name="DOE Joint Genome Institute"/>
            <consortium name="Mycorrhizal Genomics Consortium"/>
            <person name="Kohler A."/>
            <person name="Kuo A."/>
            <person name="Nagy L.G."/>
            <person name="Floudas D."/>
            <person name="Copeland A."/>
            <person name="Barry K.W."/>
            <person name="Cichocki N."/>
            <person name="Veneault-Fourrey C."/>
            <person name="LaButti K."/>
            <person name="Lindquist E.A."/>
            <person name="Lipzen A."/>
            <person name="Lundell T."/>
            <person name="Morin E."/>
            <person name="Murat C."/>
            <person name="Riley R."/>
            <person name="Ohm R."/>
            <person name="Sun H."/>
            <person name="Tunlid A."/>
            <person name="Henrissat B."/>
            <person name="Grigoriev I.V."/>
            <person name="Hibbett D.S."/>
            <person name="Martin F."/>
        </authorList>
    </citation>
    <scope>NUCLEOTIDE SEQUENCE [LARGE SCALE GENOMIC DNA]</scope>
    <source>
        <strain evidence="2 3">FD-325 SS-3</strain>
    </source>
</reference>
<feature type="compositionally biased region" description="Basic and acidic residues" evidence="1">
    <location>
        <begin position="1094"/>
        <end position="1109"/>
    </location>
</feature>
<proteinExistence type="predicted"/>
<dbReference type="PANTHER" id="PTHR31912">
    <property type="entry name" value="IP13529P"/>
    <property type="match status" value="1"/>
</dbReference>